<keyword evidence="4" id="KW-1185">Reference proteome</keyword>
<gene>
    <name evidence="2" type="ORF">D5077_17840</name>
    <name evidence="1" type="ORF">DF213_09350</name>
</gene>
<organism evidence="1 3">
    <name type="scientific">Dickeya dianthicola</name>
    <dbReference type="NCBI Taxonomy" id="204039"/>
    <lineage>
        <taxon>Bacteria</taxon>
        <taxon>Pseudomonadati</taxon>
        <taxon>Pseudomonadota</taxon>
        <taxon>Gammaproteobacteria</taxon>
        <taxon>Enterobacterales</taxon>
        <taxon>Pectobacteriaceae</taxon>
        <taxon>Dickeya</taxon>
    </lineage>
</organism>
<evidence type="ECO:0000313" key="3">
    <source>
        <dbReference type="Proteomes" id="UP000245055"/>
    </source>
</evidence>
<reference evidence="1 3" key="1">
    <citation type="submission" date="2018-05" db="EMBL/GenBank/DDBJ databases">
        <title>Genomic diversity of pathogens causing Blackleg of Potato in Pakistan.</title>
        <authorList>
            <person name="Sarfraz S."/>
            <person name="Riaz K."/>
            <person name="Oulghazi S."/>
            <person name="Cigna J."/>
            <person name="Sahi S.T."/>
            <person name="Khan S.H."/>
            <person name="Hameed A."/>
            <person name="Faure D."/>
        </authorList>
    </citation>
    <scope>NUCLEOTIDE SEQUENCE [LARGE SCALE GENOMIC DNA]</scope>
    <source>
        <strain evidence="1 3">SS70</strain>
    </source>
</reference>
<protein>
    <submittedName>
        <fullName evidence="1">Uncharacterized protein</fullName>
    </submittedName>
</protein>
<evidence type="ECO:0000313" key="2">
    <source>
        <dbReference type="EMBL" id="RJL67924.1"/>
    </source>
</evidence>
<dbReference type="Proteomes" id="UP000245055">
    <property type="component" value="Unassembled WGS sequence"/>
</dbReference>
<dbReference type="EMBL" id="QESZ01000012">
    <property type="protein sequence ID" value="PWD73856.1"/>
    <property type="molecule type" value="Genomic_DNA"/>
</dbReference>
<dbReference type="EMBL" id="QZDO01000067">
    <property type="protein sequence ID" value="RJL67924.1"/>
    <property type="molecule type" value="Genomic_DNA"/>
</dbReference>
<dbReference type="Proteomes" id="UP000266633">
    <property type="component" value="Unassembled WGS sequence"/>
</dbReference>
<comment type="caution">
    <text evidence="1">The sequence shown here is derived from an EMBL/GenBank/DDBJ whole genome shotgun (WGS) entry which is preliminary data.</text>
</comment>
<proteinExistence type="predicted"/>
<dbReference type="AlphaFoldDB" id="A0AAX1C6Y2"/>
<sequence>MSVCAAGTYAFFIPHIIAINVINAINAISKFANHPPLLLWHKWYSLINKFISRNNKNTYHRCAIVNHDLLLVDIYPIAVNALGFVLLKDGVTQ</sequence>
<name>A0AAX1C6Y2_9GAMM</name>
<evidence type="ECO:0000313" key="1">
    <source>
        <dbReference type="EMBL" id="PWD73856.1"/>
    </source>
</evidence>
<evidence type="ECO:0000313" key="4">
    <source>
        <dbReference type="Proteomes" id="UP000266633"/>
    </source>
</evidence>
<accession>A0AAX1C6Y2</accession>
<reference evidence="2 4" key="2">
    <citation type="submission" date="2018-09" db="EMBL/GenBank/DDBJ databases">
        <title>Phylogenetic diversity of Pectobacterium and Dickeya strains causing blackleg disease of potato in Morocco.</title>
        <authorList>
            <person name="Oulghazi S."/>
            <person name="Moumni M."/>
            <person name="Faure D."/>
        </authorList>
    </citation>
    <scope>NUCLEOTIDE SEQUENCE [LARGE SCALE GENOMIC DNA]</scope>
    <source>
        <strain evidence="2 4">S4.16.03.LID</strain>
    </source>
</reference>